<dbReference type="Proteomes" id="UP000030752">
    <property type="component" value="Unassembled WGS sequence"/>
</dbReference>
<dbReference type="HOGENOM" id="CLU_073876_0_0_1"/>
<dbReference type="GeneID" id="19972167"/>
<evidence type="ECO:0000313" key="3">
    <source>
        <dbReference type="Proteomes" id="UP000030752"/>
    </source>
</evidence>
<keyword evidence="3" id="KW-1185">Reference proteome</keyword>
<dbReference type="VEuPathDB" id="FungiDB:HMPREF1541_04828"/>
<feature type="region of interest" description="Disordered" evidence="1">
    <location>
        <begin position="126"/>
        <end position="188"/>
    </location>
</feature>
<dbReference type="eggNOG" id="ENOG502SHIF">
    <property type="taxonomic scope" value="Eukaryota"/>
</dbReference>
<feature type="region of interest" description="Disordered" evidence="1">
    <location>
        <begin position="240"/>
        <end position="305"/>
    </location>
</feature>
<sequence length="326" mass="36671">MFGSSALPLPSNFAAQDHHRPLRLTSDSRASPAGDALLERIKRLEETIHHEREIRETALQRERSLWEREVRILREALAPFYTSEQDMRRKLIEVEDRVEGNYDEQIRLKDRVVAVDDANMTLEKRVDEIEQSRSKRRRVSRQPVQEDVPMYPNSSDERRISDERSVNSNSSYALSPSSNLMPLAPEREEARSSGILNLVEMTARSRLHPTPPVRAVQHRPEEARSSGFLALDLAERLGKNHGTGVAPAAPSTGPPPPPYMSFKDRYSPPGYAQSDPDATTTRRSPSFAPPGQSPGDLSPRKRKHLTEHMALDVLADVSMASPLIHG</sequence>
<dbReference type="InParanoid" id="W2RVL4"/>
<accession>W2RVL4</accession>
<feature type="compositionally biased region" description="Basic and acidic residues" evidence="1">
    <location>
        <begin position="155"/>
        <end position="165"/>
    </location>
</feature>
<evidence type="ECO:0000313" key="2">
    <source>
        <dbReference type="EMBL" id="ETN40551.1"/>
    </source>
</evidence>
<reference evidence="2 3" key="1">
    <citation type="submission" date="2013-03" db="EMBL/GenBank/DDBJ databases">
        <title>The Genome Sequence of Phialophora europaea CBS 101466.</title>
        <authorList>
            <consortium name="The Broad Institute Genomics Platform"/>
            <person name="Cuomo C."/>
            <person name="de Hoog S."/>
            <person name="Gorbushina A."/>
            <person name="Walker B."/>
            <person name="Young S.K."/>
            <person name="Zeng Q."/>
            <person name="Gargeya S."/>
            <person name="Fitzgerald M."/>
            <person name="Haas B."/>
            <person name="Abouelleil A."/>
            <person name="Allen A.W."/>
            <person name="Alvarado L."/>
            <person name="Arachchi H.M."/>
            <person name="Berlin A.M."/>
            <person name="Chapman S.B."/>
            <person name="Gainer-Dewar J."/>
            <person name="Goldberg J."/>
            <person name="Griggs A."/>
            <person name="Gujja S."/>
            <person name="Hansen M."/>
            <person name="Howarth C."/>
            <person name="Imamovic A."/>
            <person name="Ireland A."/>
            <person name="Larimer J."/>
            <person name="McCowan C."/>
            <person name="Murphy C."/>
            <person name="Pearson M."/>
            <person name="Poon T.W."/>
            <person name="Priest M."/>
            <person name="Roberts A."/>
            <person name="Saif S."/>
            <person name="Shea T."/>
            <person name="Sisk P."/>
            <person name="Sykes S."/>
            <person name="Wortman J."/>
            <person name="Nusbaum C."/>
            <person name="Birren B."/>
        </authorList>
    </citation>
    <scope>NUCLEOTIDE SEQUENCE [LARGE SCALE GENOMIC DNA]</scope>
    <source>
        <strain evidence="2 3">CBS 101466</strain>
    </source>
</reference>
<dbReference type="RefSeq" id="XP_008717394.1">
    <property type="nucleotide sequence ID" value="XM_008719172.1"/>
</dbReference>
<feature type="region of interest" description="Disordered" evidence="1">
    <location>
        <begin position="1"/>
        <end position="30"/>
    </location>
</feature>
<gene>
    <name evidence="2" type="ORF">HMPREF1541_04828</name>
</gene>
<feature type="compositionally biased region" description="Low complexity" evidence="1">
    <location>
        <begin position="166"/>
        <end position="179"/>
    </location>
</feature>
<organism evidence="2 3">
    <name type="scientific">Cyphellophora europaea (strain CBS 101466)</name>
    <name type="common">Phialophora europaea</name>
    <dbReference type="NCBI Taxonomy" id="1220924"/>
    <lineage>
        <taxon>Eukaryota</taxon>
        <taxon>Fungi</taxon>
        <taxon>Dikarya</taxon>
        <taxon>Ascomycota</taxon>
        <taxon>Pezizomycotina</taxon>
        <taxon>Eurotiomycetes</taxon>
        <taxon>Chaetothyriomycetidae</taxon>
        <taxon>Chaetothyriales</taxon>
        <taxon>Cyphellophoraceae</taxon>
        <taxon>Cyphellophora</taxon>
    </lineage>
</organism>
<dbReference type="EMBL" id="KB822720">
    <property type="protein sequence ID" value="ETN40551.1"/>
    <property type="molecule type" value="Genomic_DNA"/>
</dbReference>
<dbReference type="OrthoDB" id="4187949at2759"/>
<proteinExistence type="predicted"/>
<dbReference type="AlphaFoldDB" id="W2RVL4"/>
<evidence type="ECO:0000256" key="1">
    <source>
        <dbReference type="SAM" id="MobiDB-lite"/>
    </source>
</evidence>
<feature type="compositionally biased region" description="Low complexity" evidence="1">
    <location>
        <begin position="242"/>
        <end position="251"/>
    </location>
</feature>
<name>W2RVL4_CYPE1</name>
<dbReference type="STRING" id="1220924.W2RVL4"/>
<protein>
    <submittedName>
        <fullName evidence="2">Uncharacterized protein</fullName>
    </submittedName>
</protein>